<organism evidence="2 3">
    <name type="scientific">Penicillium nordicum</name>
    <dbReference type="NCBI Taxonomy" id="229535"/>
    <lineage>
        <taxon>Eukaryota</taxon>
        <taxon>Fungi</taxon>
        <taxon>Dikarya</taxon>
        <taxon>Ascomycota</taxon>
        <taxon>Pezizomycotina</taxon>
        <taxon>Eurotiomycetes</taxon>
        <taxon>Eurotiomycetidae</taxon>
        <taxon>Eurotiales</taxon>
        <taxon>Aspergillaceae</taxon>
        <taxon>Penicillium</taxon>
    </lineage>
</organism>
<evidence type="ECO:0000313" key="2">
    <source>
        <dbReference type="EMBL" id="KOS41831.1"/>
    </source>
</evidence>
<dbReference type="EMBL" id="LHQQ01000121">
    <property type="protein sequence ID" value="KOS41831.1"/>
    <property type="molecule type" value="Genomic_DNA"/>
</dbReference>
<evidence type="ECO:0000313" key="3">
    <source>
        <dbReference type="Proteomes" id="UP000037696"/>
    </source>
</evidence>
<dbReference type="Proteomes" id="UP000037696">
    <property type="component" value="Unassembled WGS sequence"/>
</dbReference>
<gene>
    <name evidence="2" type="ORF">ACN38_g7309</name>
</gene>
<feature type="compositionally biased region" description="Polar residues" evidence="1">
    <location>
        <begin position="1"/>
        <end position="17"/>
    </location>
</feature>
<proteinExistence type="predicted"/>
<dbReference type="AlphaFoldDB" id="A0A0M8P6P9"/>
<dbReference type="OrthoDB" id="76567at2759"/>
<name>A0A0M8P6P9_9EURO</name>
<comment type="caution">
    <text evidence="2">The sequence shown here is derived from an EMBL/GenBank/DDBJ whole genome shotgun (WGS) entry which is preliminary data.</text>
</comment>
<keyword evidence="3" id="KW-1185">Reference proteome</keyword>
<feature type="region of interest" description="Disordered" evidence="1">
    <location>
        <begin position="1"/>
        <end position="24"/>
    </location>
</feature>
<reference evidence="2 3" key="1">
    <citation type="submission" date="2015-08" db="EMBL/GenBank/DDBJ databases">
        <title>Genome sequencing of Penicillium nordicum.</title>
        <authorList>
            <person name="Nguyen H.D."/>
            <person name="Seifert K.A."/>
        </authorList>
    </citation>
    <scope>NUCLEOTIDE SEQUENCE [LARGE SCALE GENOMIC DNA]</scope>
    <source>
        <strain evidence="2 3">DAOMC 185683</strain>
    </source>
</reference>
<evidence type="ECO:0000256" key="1">
    <source>
        <dbReference type="SAM" id="MobiDB-lite"/>
    </source>
</evidence>
<protein>
    <submittedName>
        <fullName evidence="2">Uncharacterized protein</fullName>
    </submittedName>
</protein>
<sequence>MSSNTELELDTETSSSFLGDLGTPIKRQTTDGRVWEVERERVDCYEDEMSPLIFRAPIHWPQIPLAGDSFCCGGLRPHVGASGINIQDSFHLISGFLLSLTILEPR</sequence>
<accession>A0A0M8P6P9</accession>